<feature type="signal peptide" evidence="1">
    <location>
        <begin position="1"/>
        <end position="20"/>
    </location>
</feature>
<accession>A0A3N2R0T0</accession>
<name>A0A3N2R0T0_9RHOB</name>
<feature type="chain" id="PRO_5017961365" evidence="1">
    <location>
        <begin position="21"/>
        <end position="163"/>
    </location>
</feature>
<sequence length="163" mass="17496">MGHRPAALVLALCSAGGSAAADHVLQSADPTLVEALAVIARAYDSACDAGSTAHCHMVYRIGIEGHILLSAGYACRWETDMEACVLYDSGTGRIVEDLTGLHPDALPVTDTPGWVPPEVVDTGSPRPWGREEVDALLVRLLSPPLSQMTLAEQHERFIERLRE</sequence>
<protein>
    <submittedName>
        <fullName evidence="2">Uncharacterized protein</fullName>
    </submittedName>
</protein>
<keyword evidence="1" id="KW-0732">Signal</keyword>
<keyword evidence="3" id="KW-1185">Reference proteome</keyword>
<evidence type="ECO:0000313" key="2">
    <source>
        <dbReference type="EMBL" id="ROU01087.1"/>
    </source>
</evidence>
<organism evidence="2 3">
    <name type="scientific">Histidinibacterium lentulum</name>
    <dbReference type="NCBI Taxonomy" id="2480588"/>
    <lineage>
        <taxon>Bacteria</taxon>
        <taxon>Pseudomonadati</taxon>
        <taxon>Pseudomonadota</taxon>
        <taxon>Alphaproteobacteria</taxon>
        <taxon>Rhodobacterales</taxon>
        <taxon>Paracoccaceae</taxon>
        <taxon>Histidinibacterium</taxon>
    </lineage>
</organism>
<comment type="caution">
    <text evidence="2">The sequence shown here is derived from an EMBL/GenBank/DDBJ whole genome shotgun (WGS) entry which is preliminary data.</text>
</comment>
<evidence type="ECO:0000313" key="3">
    <source>
        <dbReference type="Proteomes" id="UP000268016"/>
    </source>
</evidence>
<dbReference type="Proteomes" id="UP000268016">
    <property type="component" value="Unassembled WGS sequence"/>
</dbReference>
<dbReference type="EMBL" id="RDRB01000005">
    <property type="protein sequence ID" value="ROU01087.1"/>
    <property type="molecule type" value="Genomic_DNA"/>
</dbReference>
<proteinExistence type="predicted"/>
<evidence type="ECO:0000256" key="1">
    <source>
        <dbReference type="SAM" id="SignalP"/>
    </source>
</evidence>
<reference evidence="2 3" key="1">
    <citation type="submission" date="2018-10" db="EMBL/GenBank/DDBJ databases">
        <title>Histidinibacterium lentulum gen. nov., sp. nov., a marine bacterium from the culture broth of Picochlorum sp. 122.</title>
        <authorList>
            <person name="Wang G."/>
        </authorList>
    </citation>
    <scope>NUCLEOTIDE SEQUENCE [LARGE SCALE GENOMIC DNA]</scope>
    <source>
        <strain evidence="2 3">B17</strain>
    </source>
</reference>
<gene>
    <name evidence="2" type="ORF">EAT49_11210</name>
</gene>
<dbReference type="RefSeq" id="WP_123642414.1">
    <property type="nucleotide sequence ID" value="NZ_ML119085.1"/>
</dbReference>
<dbReference type="AlphaFoldDB" id="A0A3N2R0T0"/>